<dbReference type="SUPFAM" id="SSF53300">
    <property type="entry name" value="vWA-like"/>
    <property type="match status" value="1"/>
</dbReference>
<protein>
    <recommendedName>
        <fullName evidence="3">VWFA domain-containing protein</fullName>
    </recommendedName>
</protein>
<keyword evidence="2" id="KW-1185">Reference proteome</keyword>
<proteinExistence type="predicted"/>
<reference evidence="1 2" key="1">
    <citation type="submission" date="2017-04" db="EMBL/GenBank/DDBJ databases">
        <title>Draft genome sequence of Tuber borchii Vittad., a whitish edible truffle.</title>
        <authorList>
            <consortium name="DOE Joint Genome Institute"/>
            <person name="Murat C."/>
            <person name="Kuo A."/>
            <person name="Barry K.W."/>
            <person name="Clum A."/>
            <person name="Dockter R.B."/>
            <person name="Fauchery L."/>
            <person name="Iotti M."/>
            <person name="Kohler A."/>
            <person name="Labutti K."/>
            <person name="Lindquist E.A."/>
            <person name="Lipzen A."/>
            <person name="Ohm R.A."/>
            <person name="Wang M."/>
            <person name="Grigoriev I.V."/>
            <person name="Zambonelli A."/>
            <person name="Martin F.M."/>
        </authorList>
    </citation>
    <scope>NUCLEOTIDE SEQUENCE [LARGE SCALE GENOMIC DNA]</scope>
    <source>
        <strain evidence="1 2">Tbo3840</strain>
    </source>
</reference>
<evidence type="ECO:0008006" key="3">
    <source>
        <dbReference type="Google" id="ProtNLM"/>
    </source>
</evidence>
<evidence type="ECO:0000313" key="2">
    <source>
        <dbReference type="Proteomes" id="UP000244722"/>
    </source>
</evidence>
<dbReference type="PANTHER" id="PTHR34706:SF3">
    <property type="entry name" value="ANKYRIN REPEAT PROTEIN (AFU_ORTHOLOGUE AFUA_7G06200)"/>
    <property type="match status" value="1"/>
</dbReference>
<organism evidence="1 2">
    <name type="scientific">Tuber borchii</name>
    <name type="common">White truffle</name>
    <dbReference type="NCBI Taxonomy" id="42251"/>
    <lineage>
        <taxon>Eukaryota</taxon>
        <taxon>Fungi</taxon>
        <taxon>Dikarya</taxon>
        <taxon>Ascomycota</taxon>
        <taxon>Pezizomycotina</taxon>
        <taxon>Pezizomycetes</taxon>
        <taxon>Pezizales</taxon>
        <taxon>Tuberaceae</taxon>
        <taxon>Tuber</taxon>
    </lineage>
</organism>
<accession>A0A2T6ZZG4</accession>
<dbReference type="STRING" id="42251.A0A2T6ZZG4"/>
<gene>
    <name evidence="1" type="ORF">B9Z19DRAFT_1078446</name>
</gene>
<dbReference type="Proteomes" id="UP000244722">
    <property type="component" value="Unassembled WGS sequence"/>
</dbReference>
<comment type="caution">
    <text evidence="1">The sequence shown here is derived from an EMBL/GenBank/DDBJ whole genome shotgun (WGS) entry which is preliminary data.</text>
</comment>
<dbReference type="EMBL" id="NESQ01000055">
    <property type="protein sequence ID" value="PUU80840.1"/>
    <property type="molecule type" value="Genomic_DNA"/>
</dbReference>
<name>A0A2T6ZZG4_TUBBO</name>
<dbReference type="InterPro" id="IPR036465">
    <property type="entry name" value="vWFA_dom_sf"/>
</dbReference>
<dbReference type="OrthoDB" id="2142040at2759"/>
<sequence>MERQERNLKVNVPIRRGEEMARKLVADMGCPLDIAKRLTVLTLYDVAILIDDSDSIVSEEGGQRKKTLIQFIDHITGIYSLANESGVFAMRFMNRGGGKKDWKEKSEIYLSEHQYGGATRIGVELKRKILDKFVIRNPNQSKPLLALIVTDGAVEGEKKGHLKNIIRDCVNEREMAGKGRDAVTFQFSRIGNDPGAAKLLTNLDEDPDLGEYIDVLPVEFDLECLLEDKCYLGS</sequence>
<evidence type="ECO:0000313" key="1">
    <source>
        <dbReference type="EMBL" id="PUU80840.1"/>
    </source>
</evidence>
<dbReference type="AlphaFoldDB" id="A0A2T6ZZG4"/>
<dbReference type="PANTHER" id="PTHR34706">
    <property type="entry name" value="SLR1338 PROTEIN"/>
    <property type="match status" value="1"/>
</dbReference>